<reference evidence="3 4" key="1">
    <citation type="journal article" date="2018" name="Nat. Ecol. Evol.">
        <title>Pezizomycetes genomes reveal the molecular basis of ectomycorrhizal truffle lifestyle.</title>
        <authorList>
            <person name="Murat C."/>
            <person name="Payen T."/>
            <person name="Noel B."/>
            <person name="Kuo A."/>
            <person name="Morin E."/>
            <person name="Chen J."/>
            <person name="Kohler A."/>
            <person name="Krizsan K."/>
            <person name="Balestrini R."/>
            <person name="Da Silva C."/>
            <person name="Montanini B."/>
            <person name="Hainaut M."/>
            <person name="Levati E."/>
            <person name="Barry K.W."/>
            <person name="Belfiori B."/>
            <person name="Cichocki N."/>
            <person name="Clum A."/>
            <person name="Dockter R.B."/>
            <person name="Fauchery L."/>
            <person name="Guy J."/>
            <person name="Iotti M."/>
            <person name="Le Tacon F."/>
            <person name="Lindquist E.A."/>
            <person name="Lipzen A."/>
            <person name="Malagnac F."/>
            <person name="Mello A."/>
            <person name="Molinier V."/>
            <person name="Miyauchi S."/>
            <person name="Poulain J."/>
            <person name="Riccioni C."/>
            <person name="Rubini A."/>
            <person name="Sitrit Y."/>
            <person name="Splivallo R."/>
            <person name="Traeger S."/>
            <person name="Wang M."/>
            <person name="Zifcakova L."/>
            <person name="Wipf D."/>
            <person name="Zambonelli A."/>
            <person name="Paolocci F."/>
            <person name="Nowrousian M."/>
            <person name="Ottonello S."/>
            <person name="Baldrian P."/>
            <person name="Spatafora J.W."/>
            <person name="Henrissat B."/>
            <person name="Nagy L.G."/>
            <person name="Aury J.M."/>
            <person name="Wincker P."/>
            <person name="Grigoriev I.V."/>
            <person name="Bonfante P."/>
            <person name="Martin F.M."/>
        </authorList>
    </citation>
    <scope>NUCLEOTIDE SEQUENCE [LARGE SCALE GENOMIC DNA]</scope>
    <source>
        <strain evidence="3 4">ATCC MYA-4762</strain>
    </source>
</reference>
<feature type="transmembrane region" description="Helical" evidence="2">
    <location>
        <begin position="33"/>
        <end position="50"/>
    </location>
</feature>
<keyword evidence="4" id="KW-1185">Reference proteome</keyword>
<dbReference type="Proteomes" id="UP000267821">
    <property type="component" value="Unassembled WGS sequence"/>
</dbReference>
<sequence length="215" mass="24768">MYVSYYPTHRQTDPINPKQQARQPAANSIGRKGGYFFYFFLFFFYSRVLLNRRLRVLCRESRTYLQLVFHQNTVPRLRDLSFQAFTALVLESSHTARPFRRRVSVWISKSLYVLLPVVLGYPGGLRLATWTGRQQLSGRTTGSELGLHRRKGLSIWLSVWAGAKRVRCLGGWCLAFRDVCASCERGRPQRVGMSVDSPCYPAGLDDSEEGRFIQF</sequence>
<name>A0A3N4LAK5_9PEZI</name>
<gene>
    <name evidence="3" type="ORF">L211DRAFT_690764</name>
</gene>
<proteinExistence type="predicted"/>
<keyword evidence="2" id="KW-0812">Transmembrane</keyword>
<evidence type="ECO:0000256" key="1">
    <source>
        <dbReference type="SAM" id="MobiDB-lite"/>
    </source>
</evidence>
<keyword evidence="2" id="KW-1133">Transmembrane helix</keyword>
<protein>
    <submittedName>
        <fullName evidence="3">Uncharacterized protein</fullName>
    </submittedName>
</protein>
<keyword evidence="2" id="KW-0472">Membrane</keyword>
<dbReference type="AlphaFoldDB" id="A0A3N4LAK5"/>
<evidence type="ECO:0000313" key="3">
    <source>
        <dbReference type="EMBL" id="RPB18768.1"/>
    </source>
</evidence>
<feature type="region of interest" description="Disordered" evidence="1">
    <location>
        <begin position="1"/>
        <end position="23"/>
    </location>
</feature>
<accession>A0A3N4LAK5</accession>
<evidence type="ECO:0000256" key="2">
    <source>
        <dbReference type="SAM" id="Phobius"/>
    </source>
</evidence>
<organism evidence="3 4">
    <name type="scientific">Terfezia boudieri ATCC MYA-4762</name>
    <dbReference type="NCBI Taxonomy" id="1051890"/>
    <lineage>
        <taxon>Eukaryota</taxon>
        <taxon>Fungi</taxon>
        <taxon>Dikarya</taxon>
        <taxon>Ascomycota</taxon>
        <taxon>Pezizomycotina</taxon>
        <taxon>Pezizomycetes</taxon>
        <taxon>Pezizales</taxon>
        <taxon>Pezizaceae</taxon>
        <taxon>Terfezia</taxon>
    </lineage>
</organism>
<dbReference type="EMBL" id="ML121610">
    <property type="protein sequence ID" value="RPB18768.1"/>
    <property type="molecule type" value="Genomic_DNA"/>
</dbReference>
<dbReference type="InParanoid" id="A0A3N4LAK5"/>
<evidence type="ECO:0000313" key="4">
    <source>
        <dbReference type="Proteomes" id="UP000267821"/>
    </source>
</evidence>
<feature type="compositionally biased region" description="Polar residues" evidence="1">
    <location>
        <begin position="13"/>
        <end position="23"/>
    </location>
</feature>